<dbReference type="Gene3D" id="3.40.50.2000">
    <property type="entry name" value="Glycogen Phosphorylase B"/>
    <property type="match status" value="2"/>
</dbReference>
<feature type="domain" description="Glycosyl transferase family 1" evidence="1">
    <location>
        <begin position="197"/>
        <end position="355"/>
    </location>
</feature>
<comment type="caution">
    <text evidence="3">The sequence shown here is derived from an EMBL/GenBank/DDBJ whole genome shotgun (WGS) entry which is preliminary data.</text>
</comment>
<protein>
    <recommendedName>
        <fullName evidence="5">Glycosyl transferase family 1 domain-containing protein</fullName>
    </recommendedName>
</protein>
<dbReference type="PANTHER" id="PTHR45947">
    <property type="entry name" value="SULFOQUINOVOSYL TRANSFERASE SQD2"/>
    <property type="match status" value="1"/>
</dbReference>
<dbReference type="InterPro" id="IPR001296">
    <property type="entry name" value="Glyco_trans_1"/>
</dbReference>
<dbReference type="EMBL" id="MFPV01000037">
    <property type="protein sequence ID" value="OGH61712.1"/>
    <property type="molecule type" value="Genomic_DNA"/>
</dbReference>
<evidence type="ECO:0000259" key="2">
    <source>
        <dbReference type="Pfam" id="PF13579"/>
    </source>
</evidence>
<feature type="domain" description="Glycosyltransferase subfamily 4-like N-terminal" evidence="2">
    <location>
        <begin position="21"/>
        <end position="179"/>
    </location>
</feature>
<evidence type="ECO:0000313" key="3">
    <source>
        <dbReference type="EMBL" id="OGH61712.1"/>
    </source>
</evidence>
<dbReference type="InterPro" id="IPR028098">
    <property type="entry name" value="Glyco_trans_4-like_N"/>
</dbReference>
<name>A0A1F6LQN7_9BACT</name>
<evidence type="ECO:0000313" key="4">
    <source>
        <dbReference type="Proteomes" id="UP000176329"/>
    </source>
</evidence>
<dbReference type="AlphaFoldDB" id="A0A1F6LQN7"/>
<proteinExistence type="predicted"/>
<organism evidence="3 4">
    <name type="scientific">Candidatus Magasanikbacteria bacterium RIFCSPHIGHO2_01_FULL_50_8</name>
    <dbReference type="NCBI Taxonomy" id="1798674"/>
    <lineage>
        <taxon>Bacteria</taxon>
        <taxon>Candidatus Magasanikiibacteriota</taxon>
    </lineage>
</organism>
<dbReference type="PANTHER" id="PTHR45947:SF14">
    <property type="entry name" value="SLL1723 PROTEIN"/>
    <property type="match status" value="1"/>
</dbReference>
<dbReference type="Pfam" id="PF00534">
    <property type="entry name" value="Glycos_transf_1"/>
    <property type="match status" value="1"/>
</dbReference>
<evidence type="ECO:0008006" key="5">
    <source>
        <dbReference type="Google" id="ProtNLM"/>
    </source>
</evidence>
<dbReference type="Proteomes" id="UP000176329">
    <property type="component" value="Unassembled WGS sequence"/>
</dbReference>
<dbReference type="SUPFAM" id="SSF53756">
    <property type="entry name" value="UDP-Glycosyltransferase/glycogen phosphorylase"/>
    <property type="match status" value="1"/>
</dbReference>
<dbReference type="Pfam" id="PF13579">
    <property type="entry name" value="Glyco_trans_4_4"/>
    <property type="match status" value="1"/>
</dbReference>
<dbReference type="GO" id="GO:0016757">
    <property type="term" value="F:glycosyltransferase activity"/>
    <property type="evidence" value="ECO:0007669"/>
    <property type="project" value="InterPro"/>
</dbReference>
<accession>A0A1F6LQN7</accession>
<gene>
    <name evidence="3" type="ORF">A2848_02330</name>
</gene>
<evidence type="ECO:0000259" key="1">
    <source>
        <dbReference type="Pfam" id="PF00534"/>
    </source>
</evidence>
<reference evidence="3 4" key="1">
    <citation type="journal article" date="2016" name="Nat. Commun.">
        <title>Thousands of microbial genomes shed light on interconnected biogeochemical processes in an aquifer system.</title>
        <authorList>
            <person name="Anantharaman K."/>
            <person name="Brown C.T."/>
            <person name="Hug L.A."/>
            <person name="Sharon I."/>
            <person name="Castelle C.J."/>
            <person name="Probst A.J."/>
            <person name="Thomas B.C."/>
            <person name="Singh A."/>
            <person name="Wilkins M.J."/>
            <person name="Karaoz U."/>
            <person name="Brodie E.L."/>
            <person name="Williams K.H."/>
            <person name="Hubbard S.S."/>
            <person name="Banfield J.F."/>
        </authorList>
    </citation>
    <scope>NUCLEOTIDE SEQUENCE [LARGE SCALE GENOMIC DNA]</scope>
</reference>
<dbReference type="InterPro" id="IPR050194">
    <property type="entry name" value="Glycosyltransferase_grp1"/>
</dbReference>
<dbReference type="CDD" id="cd03801">
    <property type="entry name" value="GT4_PimA-like"/>
    <property type="match status" value="1"/>
</dbReference>
<sequence length="378" mass="41548">MESDVRPHLIVATTAFSPLIGGAEIAVQEIVRQLSTQFRFTIVTPRYTRAVAARDDWYGARVIRVGCGTRFDKWWLIIWLPVLVSRFRAREGAQLVWAIMASYAGAAACLANMLTRMPYVLTLQEGDDLALIEQRVGFALPLFKQIFVRAQGIQAIAPFLSAWAVRMGARCTPVVIPNGVTPIEFQLDGAARTEARANVRAENGIPVDANVVLTISRLVEKNGVADLIDAIAGTEMHLLIVGDGELRTSLEARAEAFRERVHFLGVREQTDIKNYIAAADLFCRPSHSEGFGIVFLEALAGGLPVVATRVGGIPSVLTHGTHGLLVEPHDLVALRAALLLIATDAELRERFRRNGVENVQKFLWDTLAPQIAQWLQSI</sequence>